<dbReference type="InterPro" id="IPR011990">
    <property type="entry name" value="TPR-like_helical_dom_sf"/>
</dbReference>
<feature type="transmembrane region" description="Helical" evidence="4">
    <location>
        <begin position="12"/>
        <end position="30"/>
    </location>
</feature>
<feature type="transmembrane region" description="Helical" evidence="4">
    <location>
        <begin position="267"/>
        <end position="286"/>
    </location>
</feature>
<accession>A0A5B9EC21</accession>
<keyword evidence="4" id="KW-0472">Membrane</keyword>
<evidence type="ECO:0000313" key="6">
    <source>
        <dbReference type="Proteomes" id="UP000321820"/>
    </source>
</evidence>
<feature type="transmembrane region" description="Helical" evidence="4">
    <location>
        <begin position="387"/>
        <end position="406"/>
    </location>
</feature>
<dbReference type="EMBL" id="CP042806">
    <property type="protein sequence ID" value="QEE28250.1"/>
    <property type="molecule type" value="Genomic_DNA"/>
</dbReference>
<dbReference type="Pfam" id="PF07719">
    <property type="entry name" value="TPR_2"/>
    <property type="match status" value="1"/>
</dbReference>
<feature type="transmembrane region" description="Helical" evidence="4">
    <location>
        <begin position="327"/>
        <end position="345"/>
    </location>
</feature>
<dbReference type="PANTHER" id="PTHR44227:SF3">
    <property type="entry name" value="PROTEIN O-MANNOSYL-TRANSFERASE TMTC4"/>
    <property type="match status" value="1"/>
</dbReference>
<dbReference type="PANTHER" id="PTHR44227">
    <property type="match status" value="1"/>
</dbReference>
<dbReference type="InterPro" id="IPR019734">
    <property type="entry name" value="TPR_rpt"/>
</dbReference>
<evidence type="ECO:0000256" key="1">
    <source>
        <dbReference type="ARBA" id="ARBA00022737"/>
    </source>
</evidence>
<dbReference type="PROSITE" id="PS50005">
    <property type="entry name" value="TPR"/>
    <property type="match status" value="5"/>
</dbReference>
<dbReference type="AlphaFoldDB" id="A0A5B9EC21"/>
<reference evidence="5 6" key="1">
    <citation type="submission" date="2019-08" db="EMBL/GenBank/DDBJ databases">
        <title>Complete genome sequence of Terriglobus albidus strain ORNL.</title>
        <authorList>
            <person name="Podar M."/>
        </authorList>
    </citation>
    <scope>NUCLEOTIDE SEQUENCE [LARGE SCALE GENOMIC DNA]</scope>
    <source>
        <strain evidence="5 6">ORNL</strain>
    </source>
</reference>
<dbReference type="RefSeq" id="WP_147647440.1">
    <property type="nucleotide sequence ID" value="NZ_CP042806.1"/>
</dbReference>
<dbReference type="SUPFAM" id="SSF48452">
    <property type="entry name" value="TPR-like"/>
    <property type="match status" value="1"/>
</dbReference>
<dbReference type="InterPro" id="IPR052346">
    <property type="entry name" value="O-mannosyl-transferase_TMTC"/>
</dbReference>
<feature type="transmembrane region" description="Helical" evidence="4">
    <location>
        <begin position="357"/>
        <end position="375"/>
    </location>
</feature>
<dbReference type="SMART" id="SM00028">
    <property type="entry name" value="TPR"/>
    <property type="match status" value="6"/>
</dbReference>
<evidence type="ECO:0000256" key="2">
    <source>
        <dbReference type="ARBA" id="ARBA00022803"/>
    </source>
</evidence>
<keyword evidence="6" id="KW-1185">Reference proteome</keyword>
<feature type="transmembrane region" description="Helical" evidence="4">
    <location>
        <begin position="159"/>
        <end position="179"/>
    </location>
</feature>
<feature type="transmembrane region" description="Helical" evidence="4">
    <location>
        <begin position="226"/>
        <end position="246"/>
    </location>
</feature>
<feature type="transmembrane region" description="Helical" evidence="4">
    <location>
        <begin position="191"/>
        <end position="214"/>
    </location>
</feature>
<proteinExistence type="predicted"/>
<dbReference type="InterPro" id="IPR013105">
    <property type="entry name" value="TPR_2"/>
</dbReference>
<feature type="transmembrane region" description="Helical" evidence="4">
    <location>
        <begin position="298"/>
        <end position="320"/>
    </location>
</feature>
<dbReference type="Gene3D" id="1.25.40.10">
    <property type="entry name" value="Tetratricopeptide repeat domain"/>
    <property type="match status" value="3"/>
</dbReference>
<protein>
    <submittedName>
        <fullName evidence="5">Tetratricopeptide repeat protein</fullName>
    </submittedName>
</protein>
<evidence type="ECO:0000313" key="5">
    <source>
        <dbReference type="EMBL" id="QEE28250.1"/>
    </source>
</evidence>
<feature type="repeat" description="TPR" evidence="3">
    <location>
        <begin position="466"/>
        <end position="499"/>
    </location>
</feature>
<keyword evidence="1" id="KW-0677">Repeat</keyword>
<evidence type="ECO:0000256" key="3">
    <source>
        <dbReference type="PROSITE-ProRule" id="PRU00339"/>
    </source>
</evidence>
<sequence length="725" mass="81083">MAENPASTLSRLTHRLLLVAVLAVVTATYANHFHNGFHFDDAHAVVDNPSIRSLANLPRFFSDTTTFSVLPANRTYRPFVSASLAVDYALGRGYVPFWFHLSTFIVFLLQLAGMYALYLAVLRRIRPAAEFETGNRIASLLAVAWYGLHPAIAETVNYIIQRGDIFSTAGVVAALALYVRFPGIRRSGLYLLPFAFGLLSKPPAFVFPFLLWLYGALFEPSRERRLYRSFLAALPSLAVCIVLLVFESAMTPKSYAPSVLSAADYRMTQPFVLLRYFGSLFLPVHLNVDTDLTAFHRFNGSAFGGFLFVIAILVAAWLTARKESTRPIAFGLFWFLITSVPTSFYVLSEVENDHRMYFPFVGLVFAVVWSLWLAFESLLQRVSPPQATRHVAFAGVLVLLAVYAFGTYQRNRVWRTDESLWKDDVAKSPHNGRGLMNYGLTQMAKGAYPEALDSFQRALLYTPNYSTLEINLGVLYGVMFQAKEAAQHFQRAIQLAPGSDESHYFYGRWLYQSGDLPSAIRELETATRLNPSRQAAQSLLTVAQATGNTVNYWVDASLYQYRSGNYAACIADAQKALDLNANTAPAYNNIGAAYAALQQWDLAIQNEREALRVDPSFAVAKNNLEAYTQQLAQASPKSAEDWLNLSLHDNQAGLFQKSIQDAREALKLRPDYAEAYNNIAAGYEGLHDWDRAIEAAQKAVSLKPDFQLAKNNLAWAQQQRSVQPR</sequence>
<dbReference type="Proteomes" id="UP000321820">
    <property type="component" value="Chromosome"/>
</dbReference>
<keyword evidence="4" id="KW-0812">Transmembrane</keyword>
<organism evidence="5 6">
    <name type="scientific">Terriglobus albidus</name>
    <dbReference type="NCBI Taxonomy" id="1592106"/>
    <lineage>
        <taxon>Bacteria</taxon>
        <taxon>Pseudomonadati</taxon>
        <taxon>Acidobacteriota</taxon>
        <taxon>Terriglobia</taxon>
        <taxon>Terriglobales</taxon>
        <taxon>Acidobacteriaceae</taxon>
        <taxon>Terriglobus</taxon>
    </lineage>
</organism>
<gene>
    <name evidence="5" type="ORF">FTW19_09705</name>
</gene>
<keyword evidence="2 3" id="KW-0802">TPR repeat</keyword>
<feature type="repeat" description="TPR" evidence="3">
    <location>
        <begin position="432"/>
        <end position="465"/>
    </location>
</feature>
<feature type="repeat" description="TPR" evidence="3">
    <location>
        <begin position="673"/>
        <end position="706"/>
    </location>
</feature>
<dbReference type="Pfam" id="PF14559">
    <property type="entry name" value="TPR_19"/>
    <property type="match status" value="1"/>
</dbReference>
<feature type="repeat" description="TPR" evidence="3">
    <location>
        <begin position="500"/>
        <end position="533"/>
    </location>
</feature>
<feature type="transmembrane region" description="Helical" evidence="4">
    <location>
        <begin position="97"/>
        <end position="121"/>
    </location>
</feature>
<feature type="repeat" description="TPR" evidence="3">
    <location>
        <begin position="584"/>
        <end position="617"/>
    </location>
</feature>
<dbReference type="OrthoDB" id="9815643at2"/>
<evidence type="ECO:0000256" key="4">
    <source>
        <dbReference type="SAM" id="Phobius"/>
    </source>
</evidence>
<keyword evidence="4" id="KW-1133">Transmembrane helix</keyword>
<dbReference type="KEGG" id="talb:FTW19_09705"/>
<name>A0A5B9EC21_9BACT</name>